<dbReference type="AlphaFoldDB" id="A0A3N5A6Y7"/>
<evidence type="ECO:0000313" key="2">
    <source>
        <dbReference type="EMBL" id="RPF29165.1"/>
    </source>
</evidence>
<protein>
    <submittedName>
        <fullName evidence="2">Uncharacterized protein DUF3140</fullName>
    </submittedName>
</protein>
<proteinExistence type="predicted"/>
<dbReference type="PANTHER" id="PTHR40630:SF1">
    <property type="entry name" value="DNA-BINDING PROTEIN"/>
    <property type="match status" value="1"/>
</dbReference>
<name>A0A3N5A6Y7_9MICO</name>
<dbReference type="RefSeq" id="WP_123919924.1">
    <property type="nucleotide sequence ID" value="NZ_RKRA01000001.1"/>
</dbReference>
<evidence type="ECO:0000313" key="3">
    <source>
        <dbReference type="Proteomes" id="UP000280726"/>
    </source>
</evidence>
<dbReference type="Pfam" id="PF11338">
    <property type="entry name" value="DUF3140"/>
    <property type="match status" value="1"/>
</dbReference>
<evidence type="ECO:0000256" key="1">
    <source>
        <dbReference type="SAM" id="MobiDB-lite"/>
    </source>
</evidence>
<feature type="compositionally biased region" description="Basic and acidic residues" evidence="1">
    <location>
        <begin position="89"/>
        <end position="105"/>
    </location>
</feature>
<organism evidence="2 3">
    <name type="scientific">Georgenia muralis</name>
    <dbReference type="NCBI Taxonomy" id="154117"/>
    <lineage>
        <taxon>Bacteria</taxon>
        <taxon>Bacillati</taxon>
        <taxon>Actinomycetota</taxon>
        <taxon>Actinomycetes</taxon>
        <taxon>Micrococcales</taxon>
        <taxon>Bogoriellaceae</taxon>
        <taxon>Georgenia</taxon>
    </lineage>
</organism>
<dbReference type="InterPro" id="IPR021487">
    <property type="entry name" value="DUF3140"/>
</dbReference>
<dbReference type="EMBL" id="RKRA01000001">
    <property type="protein sequence ID" value="RPF29165.1"/>
    <property type="molecule type" value="Genomic_DNA"/>
</dbReference>
<feature type="region of interest" description="Disordered" evidence="1">
    <location>
        <begin position="86"/>
        <end position="105"/>
    </location>
</feature>
<accession>A0A3N5A6Y7</accession>
<sequence>MAETAVDDALWDDFHGLVTMTAPELREWLTTTAGGQDVEALPDHAGPERSRALLEVLDRPREELSDDDVVVMRSVVEEIRSLLEGGAADPDREATLRSLGHDPSR</sequence>
<dbReference type="OrthoDB" id="513524at2"/>
<dbReference type="Proteomes" id="UP000280726">
    <property type="component" value="Unassembled WGS sequence"/>
</dbReference>
<dbReference type="PANTHER" id="PTHR40630">
    <property type="entry name" value="POSSIBLE DNA-BINDING PROTEIN"/>
    <property type="match status" value="1"/>
</dbReference>
<keyword evidence="3" id="KW-1185">Reference proteome</keyword>
<reference evidence="2 3" key="1">
    <citation type="submission" date="2018-11" db="EMBL/GenBank/DDBJ databases">
        <title>Sequencing the genomes of 1000 actinobacteria strains.</title>
        <authorList>
            <person name="Klenk H.-P."/>
        </authorList>
    </citation>
    <scope>NUCLEOTIDE SEQUENCE [LARGE SCALE GENOMIC DNA]</scope>
    <source>
        <strain evidence="2 3">DSM 14418</strain>
    </source>
</reference>
<comment type="caution">
    <text evidence="2">The sequence shown here is derived from an EMBL/GenBank/DDBJ whole genome shotgun (WGS) entry which is preliminary data.</text>
</comment>
<gene>
    <name evidence="2" type="ORF">EDD32_3726</name>
</gene>